<dbReference type="InterPro" id="IPR036188">
    <property type="entry name" value="FAD/NAD-bd_sf"/>
</dbReference>
<dbReference type="InterPro" id="IPR002938">
    <property type="entry name" value="FAD-bd"/>
</dbReference>
<evidence type="ECO:0000313" key="6">
    <source>
        <dbReference type="Proteomes" id="UP001297272"/>
    </source>
</evidence>
<keyword evidence="3" id="KW-1133">Transmembrane helix</keyword>
<dbReference type="RefSeq" id="WP_213984514.1">
    <property type="nucleotide sequence ID" value="NZ_JAFMNX010000002.1"/>
</dbReference>
<keyword evidence="1" id="KW-0560">Oxidoreductase</keyword>
<feature type="transmembrane region" description="Helical" evidence="3">
    <location>
        <begin position="44"/>
        <end position="66"/>
    </location>
</feature>
<evidence type="ECO:0000256" key="2">
    <source>
        <dbReference type="ARBA" id="ARBA00023033"/>
    </source>
</evidence>
<organism evidence="5 6">
    <name type="scientific">Tianweitania aestuarii</name>
    <dbReference type="NCBI Taxonomy" id="2814886"/>
    <lineage>
        <taxon>Bacteria</taxon>
        <taxon>Pseudomonadati</taxon>
        <taxon>Pseudomonadota</taxon>
        <taxon>Alphaproteobacteria</taxon>
        <taxon>Hyphomicrobiales</taxon>
        <taxon>Phyllobacteriaceae</taxon>
        <taxon>Tianweitania</taxon>
    </lineage>
</organism>
<evidence type="ECO:0000313" key="5">
    <source>
        <dbReference type="EMBL" id="MBS9720862.1"/>
    </source>
</evidence>
<evidence type="ECO:0000256" key="1">
    <source>
        <dbReference type="ARBA" id="ARBA00023002"/>
    </source>
</evidence>
<keyword evidence="2 5" id="KW-0503">Monooxygenase</keyword>
<dbReference type="Pfam" id="PF01494">
    <property type="entry name" value="FAD_binding_3"/>
    <property type="match status" value="1"/>
</dbReference>
<dbReference type="PANTHER" id="PTHR13789">
    <property type="entry name" value="MONOOXYGENASE"/>
    <property type="match status" value="1"/>
</dbReference>
<feature type="domain" description="FAD-binding" evidence="4">
    <location>
        <begin position="6"/>
        <end position="342"/>
    </location>
</feature>
<dbReference type="InterPro" id="IPR050493">
    <property type="entry name" value="FAD-dep_Monooxygenase_BioMet"/>
</dbReference>
<keyword evidence="3" id="KW-0812">Transmembrane</keyword>
<comment type="caution">
    <text evidence="5">The sequence shown here is derived from an EMBL/GenBank/DDBJ whole genome shotgun (WGS) entry which is preliminary data.</text>
</comment>
<evidence type="ECO:0000259" key="4">
    <source>
        <dbReference type="Pfam" id="PF01494"/>
    </source>
</evidence>
<keyword evidence="3" id="KW-0472">Membrane</keyword>
<dbReference type="GO" id="GO:0004497">
    <property type="term" value="F:monooxygenase activity"/>
    <property type="evidence" value="ECO:0007669"/>
    <property type="project" value="UniProtKB-KW"/>
</dbReference>
<evidence type="ECO:0000256" key="3">
    <source>
        <dbReference type="SAM" id="Phobius"/>
    </source>
</evidence>
<dbReference type="Gene3D" id="3.50.50.60">
    <property type="entry name" value="FAD/NAD(P)-binding domain"/>
    <property type="match status" value="1"/>
</dbReference>
<dbReference type="Proteomes" id="UP001297272">
    <property type="component" value="Unassembled WGS sequence"/>
</dbReference>
<gene>
    <name evidence="5" type="ORF">JYU29_09210</name>
</gene>
<accession>A0ABS5RV62</accession>
<dbReference type="EMBL" id="JAFMNX010000002">
    <property type="protein sequence ID" value="MBS9720862.1"/>
    <property type="molecule type" value="Genomic_DNA"/>
</dbReference>
<dbReference type="PANTHER" id="PTHR13789:SF309">
    <property type="entry name" value="PUTATIVE (AFU_ORTHOLOGUE AFUA_6G14510)-RELATED"/>
    <property type="match status" value="1"/>
</dbReference>
<protein>
    <submittedName>
        <fullName evidence="5">FAD-dependent monooxygenase</fullName>
    </submittedName>
</protein>
<sequence>MQHSLSIAIVGAGPGGLATALLLKRRGHDVRVFERFDQAAPVGSGLILQPTGLSVLAYLGLLPAMLARGQRIDRLTGADARSGRTVLDVRYDALAGGRFGLGTHRAALFDVLHEAVVAARIPIMTGTEAEALHGMGDGIGFDAGGLRHGPFDLIVDASGARSTLRRHAARPVEPRALTYGAIWATLDWVDEGFDPHALQQRYERAHTMVGVLPVGRVDPAGGKKAAFFWSLKPAEVEALKAAGLDAWKARVLEVWPACAPYLDQISNFDQLSLARYGHHTLLPQRGERIVFIGDAAHATSPQLGQGANMALLDAAALDEALRRSEHLDQALDSYGALRRNHIRLFQSLSLMLTPFYQSDGRILPWMRDTVVALAARVPPVPQILGAMVAGTLLDPLGRIGLAEPDWTTSSQLASPTASTQESA</sequence>
<dbReference type="SUPFAM" id="SSF51905">
    <property type="entry name" value="FAD/NAD(P)-binding domain"/>
    <property type="match status" value="1"/>
</dbReference>
<proteinExistence type="predicted"/>
<reference evidence="5 6" key="1">
    <citation type="submission" date="2021-03" db="EMBL/GenBank/DDBJ databases">
        <title>Tianweitania aestuarii sp. nov., isolated from a tidal flat.</title>
        <authorList>
            <person name="Park S."/>
            <person name="Yoon J.-H."/>
        </authorList>
    </citation>
    <scope>NUCLEOTIDE SEQUENCE [LARGE SCALE GENOMIC DNA]</scope>
    <source>
        <strain evidence="5 6">BSSL-BM11</strain>
    </source>
</reference>
<dbReference type="PRINTS" id="PR00420">
    <property type="entry name" value="RNGMNOXGNASE"/>
</dbReference>
<name>A0ABS5RV62_9HYPH</name>
<keyword evidence="6" id="KW-1185">Reference proteome</keyword>